<keyword evidence="5 6" id="KW-0472">Membrane</keyword>
<dbReference type="EMBL" id="LGAV01000004">
    <property type="protein sequence ID" value="KOS14398.1"/>
    <property type="molecule type" value="Genomic_DNA"/>
</dbReference>
<dbReference type="PANTHER" id="PTHR12608:SF1">
    <property type="entry name" value="TRANSMEMBRANE PROTEIN 165"/>
    <property type="match status" value="1"/>
</dbReference>
<comment type="caution">
    <text evidence="8">The sequence shown here is derived from an EMBL/GenBank/DDBJ whole genome shotgun (WGS) entry which is preliminary data.</text>
</comment>
<evidence type="ECO:0000256" key="7">
    <source>
        <dbReference type="SAM" id="MobiDB-lite"/>
    </source>
</evidence>
<accession>A0A0M8MM90</accession>
<feature type="transmembrane region" description="Helical" evidence="6">
    <location>
        <begin position="102"/>
        <end position="119"/>
    </location>
</feature>
<feature type="transmembrane region" description="Helical" evidence="6">
    <location>
        <begin position="70"/>
        <end position="96"/>
    </location>
</feature>
<keyword evidence="3 6" id="KW-0812">Transmembrane</keyword>
<dbReference type="GO" id="GO:0015085">
    <property type="term" value="F:calcium ion transmembrane transporter activity"/>
    <property type="evidence" value="ECO:0007669"/>
    <property type="project" value="TreeGrafter"/>
</dbReference>
<evidence type="ECO:0000313" key="9">
    <source>
        <dbReference type="Proteomes" id="UP000037751"/>
    </source>
</evidence>
<dbReference type="Pfam" id="PF01169">
    <property type="entry name" value="GDT1"/>
    <property type="match status" value="2"/>
</dbReference>
<dbReference type="VEuPathDB" id="FungiDB:Malapachy_4139"/>
<evidence type="ECO:0000313" key="8">
    <source>
        <dbReference type="EMBL" id="KOS14398.1"/>
    </source>
</evidence>
<evidence type="ECO:0000256" key="1">
    <source>
        <dbReference type="ARBA" id="ARBA00004141"/>
    </source>
</evidence>
<dbReference type="GeneID" id="28730470"/>
<feature type="transmembrane region" description="Helical" evidence="6">
    <location>
        <begin position="281"/>
        <end position="302"/>
    </location>
</feature>
<evidence type="ECO:0000256" key="5">
    <source>
        <dbReference type="ARBA" id="ARBA00023136"/>
    </source>
</evidence>
<dbReference type="GO" id="GO:0032472">
    <property type="term" value="P:Golgi calcium ion transport"/>
    <property type="evidence" value="ECO:0007669"/>
    <property type="project" value="TreeGrafter"/>
</dbReference>
<dbReference type="GO" id="GO:0005794">
    <property type="term" value="C:Golgi apparatus"/>
    <property type="evidence" value="ECO:0007669"/>
    <property type="project" value="TreeGrafter"/>
</dbReference>
<evidence type="ECO:0000256" key="4">
    <source>
        <dbReference type="ARBA" id="ARBA00022989"/>
    </source>
</evidence>
<comment type="subcellular location">
    <subcellularLocation>
        <location evidence="1 6">Membrane</location>
        <topology evidence="1 6">Multi-pass membrane protein</topology>
    </subcellularLocation>
</comment>
<reference evidence="8 9" key="1">
    <citation type="submission" date="2015-07" db="EMBL/GenBank/DDBJ databases">
        <title>Draft Genome Sequence of Malassezia furfur CBS1878 and Malassezia pachydermatis CBS1879.</title>
        <authorList>
            <person name="Triana S."/>
            <person name="Ohm R."/>
            <person name="Gonzalez A."/>
            <person name="DeCock H."/>
            <person name="Restrepo S."/>
            <person name="Celis A."/>
        </authorList>
    </citation>
    <scope>NUCLEOTIDE SEQUENCE [LARGE SCALE GENOMIC DNA]</scope>
    <source>
        <strain evidence="8 9">CBS 1879</strain>
    </source>
</reference>
<dbReference type="Proteomes" id="UP000037751">
    <property type="component" value="Unassembled WGS sequence"/>
</dbReference>
<comment type="similarity">
    <text evidence="2 6">Belongs to the GDT1 family.</text>
</comment>
<gene>
    <name evidence="8" type="ORF">Malapachy_4139</name>
</gene>
<protein>
    <recommendedName>
        <fullName evidence="6">GDT1 family protein</fullName>
    </recommendedName>
</protein>
<proteinExistence type="inferred from homology"/>
<comment type="caution">
    <text evidence="6">Lacks conserved residue(s) required for the propagation of feature annotation.</text>
</comment>
<name>A0A0M8MM90_9BASI</name>
<dbReference type="InterPro" id="IPR001727">
    <property type="entry name" value="GDT1-like"/>
</dbReference>
<evidence type="ECO:0000256" key="6">
    <source>
        <dbReference type="RuleBase" id="RU365102"/>
    </source>
</evidence>
<feature type="transmembrane region" description="Helical" evidence="6">
    <location>
        <begin position="243"/>
        <end position="269"/>
    </location>
</feature>
<dbReference type="GO" id="GO:0005384">
    <property type="term" value="F:manganese ion transmembrane transporter activity"/>
    <property type="evidence" value="ECO:0007669"/>
    <property type="project" value="TreeGrafter"/>
</dbReference>
<feature type="compositionally biased region" description="Basic and acidic residues" evidence="7">
    <location>
        <begin position="167"/>
        <end position="182"/>
    </location>
</feature>
<evidence type="ECO:0000256" key="3">
    <source>
        <dbReference type="ARBA" id="ARBA00022692"/>
    </source>
</evidence>
<organism evidence="8 9">
    <name type="scientific">Malassezia pachydermatis</name>
    <dbReference type="NCBI Taxonomy" id="77020"/>
    <lineage>
        <taxon>Eukaryota</taxon>
        <taxon>Fungi</taxon>
        <taxon>Dikarya</taxon>
        <taxon>Basidiomycota</taxon>
        <taxon>Ustilaginomycotina</taxon>
        <taxon>Malasseziomycetes</taxon>
        <taxon>Malasseziales</taxon>
        <taxon>Malasseziaceae</taxon>
        <taxon>Malassezia</taxon>
    </lineage>
</organism>
<dbReference type="RefSeq" id="XP_017992030.1">
    <property type="nucleotide sequence ID" value="XM_018138594.1"/>
</dbReference>
<dbReference type="PANTHER" id="PTHR12608">
    <property type="entry name" value="TRANSMEMBRANE PROTEIN HTP-1 RELATED"/>
    <property type="match status" value="1"/>
</dbReference>
<dbReference type="GO" id="GO:0000329">
    <property type="term" value="C:fungal-type vacuole membrane"/>
    <property type="evidence" value="ECO:0007669"/>
    <property type="project" value="TreeGrafter"/>
</dbReference>
<dbReference type="OrthoDB" id="442680at2759"/>
<keyword evidence="4 6" id="KW-1133">Transmembrane helix</keyword>
<sequence>MTSPVSDSASPWVDALLSHAHLTMDDISGIIKSFTITGVRTTYLTSQFSELGDKTFLVSAILAMRHSPVVVFWGCWSAMICMSVLSSLMGAILPALLSPRTAHWITALLFLGFGVYTLYQGLHMTGNEINEEWKEAQEEIQADEEDHEMDVLERGEEPQSNPNVKHYPRESLEESRADRTDRTPALLPPKAASMGAYLREGTRNLMSFLFNPVFSQAFLLSFLGEWGDRSQITTMALAATHRVFIVAIATSLAHLACIAIAVSAGALLASRLSVRHLTIGGAIFFLLFGCVAAYEAMFLLPWN</sequence>
<feature type="compositionally biased region" description="Acidic residues" evidence="7">
    <location>
        <begin position="138"/>
        <end position="148"/>
    </location>
</feature>
<feature type="region of interest" description="Disordered" evidence="7">
    <location>
        <begin position="137"/>
        <end position="185"/>
    </location>
</feature>
<evidence type="ECO:0000256" key="2">
    <source>
        <dbReference type="ARBA" id="ARBA00009190"/>
    </source>
</evidence>
<keyword evidence="9" id="KW-1185">Reference proteome</keyword>
<dbReference type="STRING" id="77020.A0A0M8MM90"/>
<dbReference type="AlphaFoldDB" id="A0A0M8MM90"/>
<dbReference type="GO" id="GO:0032468">
    <property type="term" value="P:Golgi calcium ion homeostasis"/>
    <property type="evidence" value="ECO:0007669"/>
    <property type="project" value="TreeGrafter"/>
</dbReference>